<dbReference type="Proteomes" id="UP001208690">
    <property type="component" value="Unassembled WGS sequence"/>
</dbReference>
<organism evidence="1 2">
    <name type="scientific">Roseobacter sinensis</name>
    <dbReference type="NCBI Taxonomy" id="2931391"/>
    <lineage>
        <taxon>Bacteria</taxon>
        <taxon>Pseudomonadati</taxon>
        <taxon>Pseudomonadota</taxon>
        <taxon>Alphaproteobacteria</taxon>
        <taxon>Rhodobacterales</taxon>
        <taxon>Roseobacteraceae</taxon>
        <taxon>Roseobacter</taxon>
    </lineage>
</organism>
<comment type="caution">
    <text evidence="1">The sequence shown here is derived from an EMBL/GenBank/DDBJ whole genome shotgun (WGS) entry which is preliminary data.</text>
</comment>
<dbReference type="EMBL" id="JALIEB010000007">
    <property type="protein sequence ID" value="MCV3272122.1"/>
    <property type="molecule type" value="Genomic_DNA"/>
</dbReference>
<evidence type="ECO:0000313" key="1">
    <source>
        <dbReference type="EMBL" id="MCV3272122.1"/>
    </source>
</evidence>
<keyword evidence="2" id="KW-1185">Reference proteome</keyword>
<keyword evidence="1" id="KW-0378">Hydrolase</keyword>
<protein>
    <submittedName>
        <fullName evidence="1">L-2-amino-thiazoline-4-carboxylic acid hydrolase</fullName>
    </submittedName>
</protein>
<dbReference type="GO" id="GO:0016787">
    <property type="term" value="F:hydrolase activity"/>
    <property type="evidence" value="ECO:0007669"/>
    <property type="project" value="UniProtKB-KW"/>
</dbReference>
<dbReference type="InterPro" id="IPR026002">
    <property type="entry name" value="ATC_hydrolase-like"/>
</dbReference>
<dbReference type="RefSeq" id="WP_263844450.1">
    <property type="nucleotide sequence ID" value="NZ_JALIEB010000007.1"/>
</dbReference>
<gene>
    <name evidence="1" type="ORF">MUB52_11860</name>
</gene>
<dbReference type="Pfam" id="PF14196">
    <property type="entry name" value="ATC_hydrolase"/>
    <property type="match status" value="1"/>
</dbReference>
<sequence>MMPEISRSLHYGAVRDRARIYLAIFREVSARYGQPAAISALRAASRAHGLEVGARLAHLAPRDFSGMLDSYFLGPGSETYSPDVRELSATCLEVQYMTCPLKDGWREMGCSDDEVCTLLSCATGFDDGVWQAAGFDYELETWAPGKIGCCRTRLTEKRGT</sequence>
<evidence type="ECO:0000313" key="2">
    <source>
        <dbReference type="Proteomes" id="UP001208690"/>
    </source>
</evidence>
<reference evidence="1 2" key="1">
    <citation type="submission" date="2022-04" db="EMBL/GenBank/DDBJ databases">
        <title>Roseobacter sp. WL0113 is a bacterium isolated from neritic sediment.</title>
        <authorList>
            <person name="Wang L."/>
            <person name="He W."/>
            <person name="Zhang D.-F."/>
        </authorList>
    </citation>
    <scope>NUCLEOTIDE SEQUENCE [LARGE SCALE GENOMIC DNA]</scope>
    <source>
        <strain evidence="1 2">WL0113</strain>
    </source>
</reference>
<name>A0ABT3BEX2_9RHOB</name>
<proteinExistence type="predicted"/>
<accession>A0ABT3BEX2</accession>